<proteinExistence type="predicted"/>
<dbReference type="GO" id="GO:0005737">
    <property type="term" value="C:cytoplasm"/>
    <property type="evidence" value="ECO:0007669"/>
    <property type="project" value="TreeGrafter"/>
</dbReference>
<gene>
    <name evidence="4" type="ORF">EDD58_101416</name>
</gene>
<dbReference type="InterPro" id="IPR026838">
    <property type="entry name" value="YheC/D"/>
</dbReference>
<evidence type="ECO:0000259" key="3">
    <source>
        <dbReference type="PROSITE" id="PS50975"/>
    </source>
</evidence>
<dbReference type="RefSeq" id="WP_131923159.1">
    <property type="nucleotide sequence ID" value="NZ_SMAG01000001.1"/>
</dbReference>
<keyword evidence="4" id="KW-0436">Ligase</keyword>
<dbReference type="AlphaFoldDB" id="A0A4R3LC08"/>
<dbReference type="GO" id="GO:0005524">
    <property type="term" value="F:ATP binding"/>
    <property type="evidence" value="ECO:0007669"/>
    <property type="project" value="UniProtKB-UniRule"/>
</dbReference>
<sequence length="483" mass="55057">MGRSRIQIQILPERHFPEKVNLVMSKSLAQKLGIRTQPFWVTYGSATSTGVLALHSNQSSLIRMSNQLASHLLMTNQTSIYAHFDPYLPRLRLGPLLGVLINTDLQIKGNQDHNFGIMTKFLDECAVAGQSQGVRIAVFEPDHIHLNTQSIRCWVKEKGKWVQQIIPFPDVIYNRITSRRVEQQAILQQKLDHLKRVYHIPIFNEKFLNKYQVHKILLQDEYVSKMLPDTVPFSILDLKKMVKKHPVLYVKPNNGSLGSGIIRITKAPAKWIMQSATPNGTLTRTTKNLTELTQLLKKRIGKQTYLIQQGLQLIRYDQRQVDFRVLAQKNRHGRWHITSSVGRIANDQHIVSNLASGGTVRKANDVLNDLKNIPNKPTVQQLRKTALDICNAFEKLTEGQHYAELGIDLAIDQTGKIWLIEINSKPSKTDDSVISPTILIRPSVTQLMNYVSYLFHKDQQKSHSPPTSTPTPILYKTRGRKSK</sequence>
<feature type="domain" description="ATP-grasp" evidence="3">
    <location>
        <begin position="220"/>
        <end position="453"/>
    </location>
</feature>
<dbReference type="PANTHER" id="PTHR21621">
    <property type="entry name" value="RIBOSOMAL PROTEIN S6 MODIFICATION PROTEIN"/>
    <property type="match status" value="1"/>
</dbReference>
<dbReference type="PROSITE" id="PS50975">
    <property type="entry name" value="ATP_GRASP"/>
    <property type="match status" value="1"/>
</dbReference>
<keyword evidence="5" id="KW-1185">Reference proteome</keyword>
<name>A0A4R3LC08_9BACL</name>
<protein>
    <submittedName>
        <fullName evidence="4">Glutathione synthase/RimK-type ligase-like ATP-grasp enzyme</fullName>
    </submittedName>
</protein>
<accession>A0A4R3LC08</accession>
<dbReference type="Gene3D" id="3.30.470.20">
    <property type="entry name" value="ATP-grasp fold, B domain"/>
    <property type="match status" value="1"/>
</dbReference>
<evidence type="ECO:0000313" key="5">
    <source>
        <dbReference type="Proteomes" id="UP000294937"/>
    </source>
</evidence>
<reference evidence="4 5" key="1">
    <citation type="submission" date="2019-03" db="EMBL/GenBank/DDBJ databases">
        <title>Genomic Encyclopedia of Type Strains, Phase IV (KMG-IV): sequencing the most valuable type-strain genomes for metagenomic binning, comparative biology and taxonomic classification.</title>
        <authorList>
            <person name="Goeker M."/>
        </authorList>
    </citation>
    <scope>NUCLEOTIDE SEQUENCE [LARGE SCALE GENOMIC DNA]</scope>
    <source>
        <strain evidence="4 5">DSM 45707</strain>
    </source>
</reference>
<dbReference type="GO" id="GO:0046872">
    <property type="term" value="F:metal ion binding"/>
    <property type="evidence" value="ECO:0007669"/>
    <property type="project" value="InterPro"/>
</dbReference>
<evidence type="ECO:0000256" key="2">
    <source>
        <dbReference type="SAM" id="MobiDB-lite"/>
    </source>
</evidence>
<organism evidence="4 5">
    <name type="scientific">Hazenella coriacea</name>
    <dbReference type="NCBI Taxonomy" id="1179467"/>
    <lineage>
        <taxon>Bacteria</taxon>
        <taxon>Bacillati</taxon>
        <taxon>Bacillota</taxon>
        <taxon>Bacilli</taxon>
        <taxon>Bacillales</taxon>
        <taxon>Thermoactinomycetaceae</taxon>
        <taxon>Hazenella</taxon>
    </lineage>
</organism>
<dbReference type="PANTHER" id="PTHR21621:SF2">
    <property type="entry name" value="COENZYME GAMMA-F420-2:ALPHA-L-GLUTAMATE LIGASE"/>
    <property type="match status" value="1"/>
</dbReference>
<evidence type="ECO:0000313" key="4">
    <source>
        <dbReference type="EMBL" id="TCS96775.1"/>
    </source>
</evidence>
<dbReference type="Proteomes" id="UP000294937">
    <property type="component" value="Unassembled WGS sequence"/>
</dbReference>
<dbReference type="InterPro" id="IPR011761">
    <property type="entry name" value="ATP-grasp"/>
</dbReference>
<feature type="region of interest" description="Disordered" evidence="2">
    <location>
        <begin position="458"/>
        <end position="483"/>
    </location>
</feature>
<dbReference type="EMBL" id="SMAG01000001">
    <property type="protein sequence ID" value="TCS96775.1"/>
    <property type="molecule type" value="Genomic_DNA"/>
</dbReference>
<dbReference type="Pfam" id="PF14398">
    <property type="entry name" value="ATPgrasp_YheCD"/>
    <property type="match status" value="1"/>
</dbReference>
<keyword evidence="1" id="KW-0547">Nucleotide-binding</keyword>
<dbReference type="OrthoDB" id="7869153at2"/>
<evidence type="ECO:0000256" key="1">
    <source>
        <dbReference type="PROSITE-ProRule" id="PRU00409"/>
    </source>
</evidence>
<keyword evidence="1" id="KW-0067">ATP-binding</keyword>
<dbReference type="GO" id="GO:0043774">
    <property type="term" value="F:coenzyme F420-2 alpha-glutamyl ligase activity"/>
    <property type="evidence" value="ECO:0007669"/>
    <property type="project" value="TreeGrafter"/>
</dbReference>
<comment type="caution">
    <text evidence="4">The sequence shown here is derived from an EMBL/GenBank/DDBJ whole genome shotgun (WGS) entry which is preliminary data.</text>
</comment>
<dbReference type="SUPFAM" id="SSF56059">
    <property type="entry name" value="Glutathione synthetase ATP-binding domain-like"/>
    <property type="match status" value="1"/>
</dbReference>
<feature type="compositionally biased region" description="Low complexity" evidence="2">
    <location>
        <begin position="462"/>
        <end position="472"/>
    </location>
</feature>